<evidence type="ECO:0000313" key="12">
    <source>
        <dbReference type="Proteomes" id="UP000234271"/>
    </source>
</evidence>
<dbReference type="OrthoDB" id="9804645at2"/>
<protein>
    <recommendedName>
        <fullName evidence="2">histidine kinase</fullName>
        <ecNumber evidence="2">2.7.13.3</ecNumber>
    </recommendedName>
</protein>
<feature type="coiled-coil region" evidence="9">
    <location>
        <begin position="395"/>
        <end position="429"/>
    </location>
</feature>
<keyword evidence="8" id="KW-0902">Two-component regulatory system</keyword>
<dbReference type="STRING" id="288004.AL038_14695"/>
<dbReference type="InterPro" id="IPR003594">
    <property type="entry name" value="HATPase_dom"/>
</dbReference>
<dbReference type="KEGG" id="blep:AL038_14695"/>
<dbReference type="GO" id="GO:0004673">
    <property type="term" value="F:protein histidine kinase activity"/>
    <property type="evidence" value="ECO:0007669"/>
    <property type="project" value="UniProtKB-EC"/>
</dbReference>
<dbReference type="CDD" id="cd00075">
    <property type="entry name" value="HATPase"/>
    <property type="match status" value="1"/>
</dbReference>
<name>A0A2N9YEM3_9GAMM</name>
<dbReference type="PANTHER" id="PTHR43065">
    <property type="entry name" value="SENSOR HISTIDINE KINASE"/>
    <property type="match status" value="1"/>
</dbReference>
<keyword evidence="4" id="KW-0808">Transferase</keyword>
<reference evidence="12" key="1">
    <citation type="submission" date="2016-12" db="EMBL/GenBank/DDBJ databases">
        <title>Complete Genome Sequence of Beggiatoa leptomitiformis D-401.</title>
        <authorList>
            <person name="Fomenkov A."/>
            <person name="Vincze T."/>
            <person name="Grabovich M."/>
            <person name="Anton B.P."/>
            <person name="Dubinina G."/>
            <person name="Orlova M."/>
            <person name="Belousova E."/>
            <person name="Roberts R.J."/>
        </authorList>
    </citation>
    <scope>NUCLEOTIDE SEQUENCE [LARGE SCALE GENOMIC DNA]</scope>
    <source>
        <strain evidence="12">D-401</strain>
    </source>
</reference>
<dbReference type="InterPro" id="IPR004358">
    <property type="entry name" value="Sig_transdc_His_kin-like_C"/>
</dbReference>
<evidence type="ECO:0000256" key="1">
    <source>
        <dbReference type="ARBA" id="ARBA00000085"/>
    </source>
</evidence>
<keyword evidence="3" id="KW-0597">Phosphoprotein</keyword>
<evidence type="ECO:0000256" key="6">
    <source>
        <dbReference type="ARBA" id="ARBA00022777"/>
    </source>
</evidence>
<dbReference type="SMART" id="SM00387">
    <property type="entry name" value="HATPase_c"/>
    <property type="match status" value="1"/>
</dbReference>
<feature type="domain" description="Histidine kinase" evidence="10">
    <location>
        <begin position="486"/>
        <end position="701"/>
    </location>
</feature>
<comment type="catalytic activity">
    <reaction evidence="1">
        <text>ATP + protein L-histidine = ADP + protein N-phospho-L-histidine.</text>
        <dbReference type="EC" id="2.7.13.3"/>
    </reaction>
</comment>
<dbReference type="RefSeq" id="WP_062154071.1">
    <property type="nucleotide sequence ID" value="NZ_CP012373.2"/>
</dbReference>
<evidence type="ECO:0000256" key="8">
    <source>
        <dbReference type="ARBA" id="ARBA00023012"/>
    </source>
</evidence>
<dbReference type="EC" id="2.7.13.3" evidence="2"/>
<evidence type="ECO:0000256" key="3">
    <source>
        <dbReference type="ARBA" id="ARBA00022553"/>
    </source>
</evidence>
<dbReference type="AlphaFoldDB" id="A0A2N9YEM3"/>
<dbReference type="GO" id="GO:0000160">
    <property type="term" value="P:phosphorelay signal transduction system"/>
    <property type="evidence" value="ECO:0007669"/>
    <property type="project" value="UniProtKB-KW"/>
</dbReference>
<dbReference type="InterPro" id="IPR005467">
    <property type="entry name" value="His_kinase_dom"/>
</dbReference>
<dbReference type="Pfam" id="PF13589">
    <property type="entry name" value="HATPase_c_3"/>
    <property type="match status" value="1"/>
</dbReference>
<keyword evidence="5" id="KW-0547">Nucleotide-binding</keyword>
<evidence type="ECO:0000256" key="5">
    <source>
        <dbReference type="ARBA" id="ARBA00022741"/>
    </source>
</evidence>
<dbReference type="PANTHER" id="PTHR43065:SF10">
    <property type="entry name" value="PEROXIDE STRESS-ACTIVATED HISTIDINE KINASE MAK3"/>
    <property type="match status" value="1"/>
</dbReference>
<dbReference type="SUPFAM" id="SSF55874">
    <property type="entry name" value="ATPase domain of HSP90 chaperone/DNA topoisomerase II/histidine kinase"/>
    <property type="match status" value="2"/>
</dbReference>
<proteinExistence type="predicted"/>
<accession>A0A2N9YEM3</accession>
<keyword evidence="6" id="KW-0418">Kinase</keyword>
<keyword evidence="9" id="KW-0175">Coiled coil</keyword>
<evidence type="ECO:0000259" key="10">
    <source>
        <dbReference type="PROSITE" id="PS50109"/>
    </source>
</evidence>
<evidence type="ECO:0000256" key="4">
    <source>
        <dbReference type="ARBA" id="ARBA00022679"/>
    </source>
</evidence>
<keyword evidence="7" id="KW-0067">ATP-binding</keyword>
<evidence type="ECO:0000313" key="11">
    <source>
        <dbReference type="EMBL" id="AUI68922.1"/>
    </source>
</evidence>
<dbReference type="InterPro" id="IPR036890">
    <property type="entry name" value="HATPase_C_sf"/>
</dbReference>
<dbReference type="EMBL" id="CP018889">
    <property type="protein sequence ID" value="AUI68922.1"/>
    <property type="molecule type" value="Genomic_DNA"/>
</dbReference>
<evidence type="ECO:0000256" key="7">
    <source>
        <dbReference type="ARBA" id="ARBA00022840"/>
    </source>
</evidence>
<evidence type="ECO:0000256" key="2">
    <source>
        <dbReference type="ARBA" id="ARBA00012438"/>
    </source>
</evidence>
<dbReference type="PROSITE" id="PS50109">
    <property type="entry name" value="HIS_KIN"/>
    <property type="match status" value="1"/>
</dbReference>
<sequence>MEKKELHWKFDISTFRLLGRELITDRITAIVELVKNAYDANATIVHVRFFNTAKEGGKIIIEDDGIGMSQDDIENKWMRIGTNTKRVCKFSPEPFRRRVVGEKGIGRFAIDKLGSFCTIKTKKENTYLSNQLIIDWSVYESQSENYAEMSFTEMGNLLIQQEENTDWHGTTISIEKVSDSWSRYDIERTYKELSKLVSPLSLINNQHNSFNIYISSNDINDYQEKAVFNHAISYASQGFKITSNKKTQEVLKFNKDNMTLDIVEEDIHSFGSITFQFFYFTRYEKSSFTKNYKGEELQIDGIKVYRDGILTTPFMEYQENPDLQRDILGIEQRRWSGAFDKVSSRDLIGIVEISRDDNPKIIDATNRQDFLDNQEYRDFKKFVIAQLHEFEKLLTAQKQSEKKQVEQSLQDATKQIGQLTQDLGTLRKTNNDPNKIKQIQALEKIAQDAKDALKKSIRVQKAFEESTKKRETLLLSLMSLQTYALEIIHIVNTSIGKIKQRAEYLVRNISEQQKKDDEYVFTYSQDICYEMERIAKAIKAMDTYANSGNNWGEFEVKKCIEGIFASRKIIIDQTDIQIELDIEPKINLTYSEALLETIILNLFTNSSKALVDTERKKIKCIGYNQDNNFVIIFSDNGCGIPDENKTSIFEIYFTTTRAQEGLGLGLYVIKTYMDAIKGSIELIDSEYTPGASFKLTFPYQPKVAKK</sequence>
<gene>
    <name evidence="11" type="ORF">BLE401_09560</name>
</gene>
<keyword evidence="12" id="KW-1185">Reference proteome</keyword>
<dbReference type="Gene3D" id="3.30.565.10">
    <property type="entry name" value="Histidine kinase-like ATPase, C-terminal domain"/>
    <property type="match status" value="2"/>
</dbReference>
<dbReference type="PRINTS" id="PR00344">
    <property type="entry name" value="BCTRLSENSOR"/>
</dbReference>
<organism evidence="11 12">
    <name type="scientific">Beggiatoa leptomitoformis</name>
    <dbReference type="NCBI Taxonomy" id="288004"/>
    <lineage>
        <taxon>Bacteria</taxon>
        <taxon>Pseudomonadati</taxon>
        <taxon>Pseudomonadota</taxon>
        <taxon>Gammaproteobacteria</taxon>
        <taxon>Thiotrichales</taxon>
        <taxon>Thiotrichaceae</taxon>
        <taxon>Beggiatoa</taxon>
    </lineage>
</organism>
<evidence type="ECO:0000256" key="9">
    <source>
        <dbReference type="SAM" id="Coils"/>
    </source>
</evidence>
<dbReference type="Pfam" id="PF02518">
    <property type="entry name" value="HATPase_c"/>
    <property type="match status" value="1"/>
</dbReference>
<dbReference type="Proteomes" id="UP000234271">
    <property type="component" value="Chromosome"/>
</dbReference>
<dbReference type="GO" id="GO:0005524">
    <property type="term" value="F:ATP binding"/>
    <property type="evidence" value="ECO:0007669"/>
    <property type="project" value="UniProtKB-KW"/>
</dbReference>